<evidence type="ECO:0000313" key="1">
    <source>
        <dbReference type="EMBL" id="UTO17412.1"/>
    </source>
</evidence>
<dbReference type="Proteomes" id="UP001059607">
    <property type="component" value="Chromosome"/>
</dbReference>
<sequence>MGNSPSSNKPKPPESPVPVLATLALLRARPEVFFTTYGVFMSYKAGHDGNGGKCSLILKKTTAANAYELEIGNEAGTDWFLPFRDKRAEFIDVPKGQPDGTLVVTHPMNGCALSVHETTSGQLRFFHDSDGKCMGELPSETGAEKFRVTASTYRSGMTLDEEENKLRKMNMIQNTVNAIISVKRGVNWEIYNSAIITIFNFEMERVPIWITKNIPYKLGSFIE</sequence>
<protein>
    <submittedName>
        <fullName evidence="1">Uncharacterized protein</fullName>
    </submittedName>
</protein>
<proteinExistence type="predicted"/>
<accession>A0ABY5ERL6</accession>
<dbReference type="EMBL" id="CP101125">
    <property type="protein sequence ID" value="UTO17412.1"/>
    <property type="molecule type" value="Genomic_DNA"/>
</dbReference>
<evidence type="ECO:0000313" key="2">
    <source>
        <dbReference type="Proteomes" id="UP001059607"/>
    </source>
</evidence>
<dbReference type="RefSeq" id="WP_054615125.1">
    <property type="nucleotide sequence ID" value="NZ_CP101125.1"/>
</dbReference>
<name>A0ABY5ERL6_9PSED</name>
<reference evidence="1" key="1">
    <citation type="submission" date="2022-07" db="EMBL/GenBank/DDBJ databases">
        <title>Pseudomonas nunamit sp. nov. an antifungal species isolated from Greenland.</title>
        <authorList>
            <person name="Ntana F."/>
            <person name="Hennessy R.C."/>
            <person name="Zervas A."/>
            <person name="Stougaard P."/>
        </authorList>
    </citation>
    <scope>NUCLEOTIDE SEQUENCE</scope>
    <source>
        <strain evidence="1">In5</strain>
    </source>
</reference>
<gene>
    <name evidence="1" type="ORF">NK667_14005</name>
</gene>
<organism evidence="1 2">
    <name type="scientific">Pseudomonas nunensis</name>
    <dbReference type="NCBI Taxonomy" id="2961896"/>
    <lineage>
        <taxon>Bacteria</taxon>
        <taxon>Pseudomonadati</taxon>
        <taxon>Pseudomonadota</taxon>
        <taxon>Gammaproteobacteria</taxon>
        <taxon>Pseudomonadales</taxon>
        <taxon>Pseudomonadaceae</taxon>
        <taxon>Pseudomonas</taxon>
    </lineage>
</organism>
<keyword evidence="2" id="KW-1185">Reference proteome</keyword>